<gene>
    <name evidence="2" type="ORF">COI93_11335</name>
</gene>
<dbReference type="InterPro" id="IPR002059">
    <property type="entry name" value="CSP_DNA-bd"/>
</dbReference>
<dbReference type="PIRSF" id="PIRSF002599">
    <property type="entry name" value="Cold_shock_A"/>
    <property type="match status" value="1"/>
</dbReference>
<dbReference type="PROSITE" id="PS51857">
    <property type="entry name" value="CSD_2"/>
    <property type="match status" value="1"/>
</dbReference>
<dbReference type="Proteomes" id="UP000242656">
    <property type="component" value="Unassembled WGS sequence"/>
</dbReference>
<protein>
    <submittedName>
        <fullName evidence="2">Cold-shock protein</fullName>
    </submittedName>
</protein>
<evidence type="ECO:0000313" key="3">
    <source>
        <dbReference type="Proteomes" id="UP000242656"/>
    </source>
</evidence>
<dbReference type="InterPro" id="IPR012340">
    <property type="entry name" value="NA-bd_OB-fold"/>
</dbReference>
<dbReference type="InterPro" id="IPR012156">
    <property type="entry name" value="Cold_shock_CspA"/>
</dbReference>
<dbReference type="EMBL" id="NUWN01000036">
    <property type="protein sequence ID" value="PFK42886.1"/>
    <property type="molecule type" value="Genomic_DNA"/>
</dbReference>
<evidence type="ECO:0000259" key="1">
    <source>
        <dbReference type="PROSITE" id="PS51857"/>
    </source>
</evidence>
<proteinExistence type="predicted"/>
<comment type="caution">
    <text evidence="2">The sequence shown here is derived from an EMBL/GenBank/DDBJ whole genome shotgun (WGS) entry which is preliminary data.</text>
</comment>
<reference evidence="2 3" key="1">
    <citation type="submission" date="2017-09" db="EMBL/GenBank/DDBJ databases">
        <title>Large-scale bioinformatics analysis of Bacillus genomes uncovers conserved roles of natural products in bacterial physiology.</title>
        <authorList>
            <consortium name="Agbiome Team Llc"/>
            <person name="Bleich R.M."/>
            <person name="Grubbs K.J."/>
            <person name="Santa Maria K.C."/>
            <person name="Allen S.E."/>
            <person name="Farag S."/>
            <person name="Shank E.A."/>
            <person name="Bowers A."/>
        </authorList>
    </citation>
    <scope>NUCLEOTIDE SEQUENCE [LARGE SCALE GENOMIC DNA]</scope>
    <source>
        <strain evidence="2 3">AFS083043</strain>
    </source>
</reference>
<feature type="domain" description="CSD" evidence="1">
    <location>
        <begin position="4"/>
        <end position="80"/>
    </location>
</feature>
<dbReference type="RefSeq" id="WP_098490881.1">
    <property type="nucleotide sequence ID" value="NZ_NUWN01000036.1"/>
</dbReference>
<dbReference type="GO" id="GO:0003676">
    <property type="term" value="F:nucleic acid binding"/>
    <property type="evidence" value="ECO:0007669"/>
    <property type="project" value="InterPro"/>
</dbReference>
<dbReference type="Pfam" id="PF00313">
    <property type="entry name" value="CSD"/>
    <property type="match status" value="1"/>
</dbReference>
<dbReference type="Gene3D" id="2.40.50.140">
    <property type="entry name" value="Nucleic acid-binding proteins"/>
    <property type="match status" value="1"/>
</dbReference>
<evidence type="ECO:0000313" key="2">
    <source>
        <dbReference type="EMBL" id="PFK42886.1"/>
    </source>
</evidence>
<organism evidence="2 3">
    <name type="scientific">Bacillus cereus</name>
    <dbReference type="NCBI Taxonomy" id="1396"/>
    <lineage>
        <taxon>Bacteria</taxon>
        <taxon>Bacillati</taxon>
        <taxon>Bacillota</taxon>
        <taxon>Bacilli</taxon>
        <taxon>Bacillales</taxon>
        <taxon>Bacillaceae</taxon>
        <taxon>Bacillus</taxon>
        <taxon>Bacillus cereus group</taxon>
    </lineage>
</organism>
<accession>A0A2B0MQ15</accession>
<sequence length="83" mass="9699">MKEKYEGIVEWFKKEEGYGSILLDRNKKEPVFVHFSSIAYYLDRFPYNVRYLSKGQRVSFDLIETPGLTEQSKTASNVVILSN</sequence>
<name>A0A2B0MQ15_BACCE</name>
<dbReference type="SUPFAM" id="SSF50249">
    <property type="entry name" value="Nucleic acid-binding proteins"/>
    <property type="match status" value="1"/>
</dbReference>
<dbReference type="AlphaFoldDB" id="A0A2B0MQ15"/>